<organism evidence="2 3">
    <name type="scientific">Populus deltoides</name>
    <name type="common">Eastern poplar</name>
    <name type="synonym">Eastern cottonwood</name>
    <dbReference type="NCBI Taxonomy" id="3696"/>
    <lineage>
        <taxon>Eukaryota</taxon>
        <taxon>Viridiplantae</taxon>
        <taxon>Streptophyta</taxon>
        <taxon>Embryophyta</taxon>
        <taxon>Tracheophyta</taxon>
        <taxon>Spermatophyta</taxon>
        <taxon>Magnoliopsida</taxon>
        <taxon>eudicotyledons</taxon>
        <taxon>Gunneridae</taxon>
        <taxon>Pentapetalae</taxon>
        <taxon>rosids</taxon>
        <taxon>fabids</taxon>
        <taxon>Malpighiales</taxon>
        <taxon>Salicaceae</taxon>
        <taxon>Saliceae</taxon>
        <taxon>Populus</taxon>
    </lineage>
</organism>
<feature type="compositionally biased region" description="Basic and acidic residues" evidence="1">
    <location>
        <begin position="37"/>
        <end position="53"/>
    </location>
</feature>
<name>A0A8T2ZL13_POPDE</name>
<protein>
    <submittedName>
        <fullName evidence="2">Uncharacterized protein</fullName>
    </submittedName>
</protein>
<gene>
    <name evidence="2" type="ORF">H0E87_005790</name>
</gene>
<proteinExistence type="predicted"/>
<evidence type="ECO:0000313" key="2">
    <source>
        <dbReference type="EMBL" id="KAH8518009.1"/>
    </source>
</evidence>
<sequence>MQLIEARVGLQATKRGSCLYIEYPNKAGEIGGSDQEPSQRKEQEVTTSEKEMLEEGESVWEEKRVREAELAAANWCGDIGEKSMEGMEEMRFEIWWDLKEDQYLDSGVFDGVLAWVLAVVL</sequence>
<evidence type="ECO:0000256" key="1">
    <source>
        <dbReference type="SAM" id="MobiDB-lite"/>
    </source>
</evidence>
<dbReference type="AlphaFoldDB" id="A0A8T2ZL13"/>
<feature type="region of interest" description="Disordered" evidence="1">
    <location>
        <begin position="28"/>
        <end position="58"/>
    </location>
</feature>
<dbReference type="EMBL" id="JACEGQ020000002">
    <property type="protein sequence ID" value="KAH8518009.1"/>
    <property type="molecule type" value="Genomic_DNA"/>
</dbReference>
<accession>A0A8T2ZL13</accession>
<keyword evidence="3" id="KW-1185">Reference proteome</keyword>
<comment type="caution">
    <text evidence="2">The sequence shown here is derived from an EMBL/GenBank/DDBJ whole genome shotgun (WGS) entry which is preliminary data.</text>
</comment>
<evidence type="ECO:0000313" key="3">
    <source>
        <dbReference type="Proteomes" id="UP000807159"/>
    </source>
</evidence>
<dbReference type="Proteomes" id="UP000807159">
    <property type="component" value="Chromosome 2"/>
</dbReference>
<reference evidence="2" key="1">
    <citation type="journal article" date="2021" name="J. Hered.">
        <title>Genome Assembly of Salicaceae Populus deltoides (Eastern Cottonwood) I-69 Based on Nanopore Sequencing and Hi-C Technologies.</title>
        <authorList>
            <person name="Bai S."/>
            <person name="Wu H."/>
            <person name="Zhang J."/>
            <person name="Pan Z."/>
            <person name="Zhao W."/>
            <person name="Li Z."/>
            <person name="Tong C."/>
        </authorList>
    </citation>
    <scope>NUCLEOTIDE SEQUENCE</scope>
    <source>
        <tissue evidence="2">Leaf</tissue>
    </source>
</reference>